<dbReference type="AlphaFoldDB" id="A0A9J5WG83"/>
<dbReference type="EMBL" id="JACXVP010000011">
    <property type="protein sequence ID" value="KAG5574642.1"/>
    <property type="molecule type" value="Genomic_DNA"/>
</dbReference>
<dbReference type="OrthoDB" id="1296969at2759"/>
<keyword evidence="3" id="KW-1185">Reference proteome</keyword>
<protein>
    <submittedName>
        <fullName evidence="1">Uncharacterized protein</fullName>
    </submittedName>
</protein>
<evidence type="ECO:0000313" key="2">
    <source>
        <dbReference type="EMBL" id="KAG5574642.1"/>
    </source>
</evidence>
<comment type="caution">
    <text evidence="1">The sequence shown here is derived from an EMBL/GenBank/DDBJ whole genome shotgun (WGS) entry which is preliminary data.</text>
</comment>
<accession>A0A9J5WG83</accession>
<name>A0A9J5WG83_SOLCO</name>
<dbReference type="EMBL" id="JACXVP010000011">
    <property type="protein sequence ID" value="KAG5574634.1"/>
    <property type="molecule type" value="Genomic_DNA"/>
</dbReference>
<dbReference type="Proteomes" id="UP000824120">
    <property type="component" value="Chromosome 11"/>
</dbReference>
<gene>
    <name evidence="1" type="ORF">H5410_054768</name>
    <name evidence="2" type="ORF">H5410_054776</name>
</gene>
<sequence length="91" mass="10073">MSVDALAMSGADYMMCTVHFEDTNTNQRSSERIPQYLLADESEGGNHDHGQWLGGQARRRANINVQAEATASANVKSDFSLVQERCTCHLK</sequence>
<evidence type="ECO:0000313" key="3">
    <source>
        <dbReference type="Proteomes" id="UP000824120"/>
    </source>
</evidence>
<proteinExistence type="predicted"/>
<organism evidence="1 3">
    <name type="scientific">Solanum commersonii</name>
    <name type="common">Commerson's wild potato</name>
    <name type="synonym">Commerson's nightshade</name>
    <dbReference type="NCBI Taxonomy" id="4109"/>
    <lineage>
        <taxon>Eukaryota</taxon>
        <taxon>Viridiplantae</taxon>
        <taxon>Streptophyta</taxon>
        <taxon>Embryophyta</taxon>
        <taxon>Tracheophyta</taxon>
        <taxon>Spermatophyta</taxon>
        <taxon>Magnoliopsida</taxon>
        <taxon>eudicotyledons</taxon>
        <taxon>Gunneridae</taxon>
        <taxon>Pentapetalae</taxon>
        <taxon>asterids</taxon>
        <taxon>lamiids</taxon>
        <taxon>Solanales</taxon>
        <taxon>Solanaceae</taxon>
        <taxon>Solanoideae</taxon>
        <taxon>Solaneae</taxon>
        <taxon>Solanum</taxon>
    </lineage>
</organism>
<evidence type="ECO:0000313" key="1">
    <source>
        <dbReference type="EMBL" id="KAG5574634.1"/>
    </source>
</evidence>
<reference evidence="1 3" key="1">
    <citation type="submission" date="2020-09" db="EMBL/GenBank/DDBJ databases">
        <title>De no assembly of potato wild relative species, Solanum commersonii.</title>
        <authorList>
            <person name="Cho K."/>
        </authorList>
    </citation>
    <scope>NUCLEOTIDE SEQUENCE [LARGE SCALE GENOMIC DNA]</scope>
    <source>
        <strain evidence="1">LZ3.2</strain>
        <tissue evidence="1">Leaf</tissue>
    </source>
</reference>